<organism evidence="6 7">
    <name type="scientific">Leptospira fainei serovar Hurstbridge str. BUT 6</name>
    <dbReference type="NCBI Taxonomy" id="1193011"/>
    <lineage>
        <taxon>Bacteria</taxon>
        <taxon>Pseudomonadati</taxon>
        <taxon>Spirochaetota</taxon>
        <taxon>Spirochaetia</taxon>
        <taxon>Leptospirales</taxon>
        <taxon>Leptospiraceae</taxon>
        <taxon>Leptospira</taxon>
    </lineage>
</organism>
<dbReference type="EMBL" id="AKWZ02000002">
    <property type="protein sequence ID" value="EPG75873.1"/>
    <property type="molecule type" value="Genomic_DNA"/>
</dbReference>
<comment type="caution">
    <text evidence="6">The sequence shown here is derived from an EMBL/GenBank/DDBJ whole genome shotgun (WGS) entry which is preliminary data.</text>
</comment>
<name>S3V369_9LEPT</name>
<evidence type="ECO:0000313" key="7">
    <source>
        <dbReference type="Proteomes" id="UP000014540"/>
    </source>
</evidence>
<evidence type="ECO:0000256" key="4">
    <source>
        <dbReference type="PROSITE-ProRule" id="PRU00335"/>
    </source>
</evidence>
<dbReference type="Pfam" id="PF00440">
    <property type="entry name" value="TetR_N"/>
    <property type="match status" value="1"/>
</dbReference>
<dbReference type="Gene3D" id="1.10.357.10">
    <property type="entry name" value="Tetracycline Repressor, domain 2"/>
    <property type="match status" value="1"/>
</dbReference>
<dbReference type="InterPro" id="IPR001647">
    <property type="entry name" value="HTH_TetR"/>
</dbReference>
<dbReference type="RefSeq" id="WP_016547990.1">
    <property type="nucleotide sequence ID" value="NZ_AKWZ02000002.1"/>
</dbReference>
<reference evidence="6" key="1">
    <citation type="submission" date="2013-04" db="EMBL/GenBank/DDBJ databases">
        <authorList>
            <person name="Harkins D.M."/>
            <person name="Durkin A.S."/>
            <person name="Selengut J.D."/>
            <person name="Sanka R."/>
            <person name="DePew J."/>
            <person name="Purushe J."/>
            <person name="Ahmed A."/>
            <person name="van der Linden H."/>
            <person name="Goris M.G.A."/>
            <person name="Hartskeerl R.A."/>
            <person name="Vinetz J.M."/>
            <person name="Sutton G.G."/>
            <person name="Nelson W.C."/>
            <person name="Fouts D.E."/>
        </authorList>
    </citation>
    <scope>NUCLEOTIDE SEQUENCE [LARGE SCALE GENOMIC DNA]</scope>
    <source>
        <strain evidence="6">BUT 6</strain>
    </source>
</reference>
<dbReference type="InterPro" id="IPR036271">
    <property type="entry name" value="Tet_transcr_reg_TetR-rel_C_sf"/>
</dbReference>
<keyword evidence="2 4" id="KW-0238">DNA-binding</keyword>
<dbReference type="SUPFAM" id="SSF48498">
    <property type="entry name" value="Tetracyclin repressor-like, C-terminal domain"/>
    <property type="match status" value="1"/>
</dbReference>
<keyword evidence="7" id="KW-1185">Reference proteome</keyword>
<dbReference type="OrthoDB" id="9809772at2"/>
<feature type="domain" description="HTH tetR-type" evidence="5">
    <location>
        <begin position="5"/>
        <end position="65"/>
    </location>
</feature>
<feature type="DNA-binding region" description="H-T-H motif" evidence="4">
    <location>
        <begin position="28"/>
        <end position="47"/>
    </location>
</feature>
<evidence type="ECO:0000259" key="5">
    <source>
        <dbReference type="PROSITE" id="PS50977"/>
    </source>
</evidence>
<dbReference type="PROSITE" id="PS50977">
    <property type="entry name" value="HTH_TETR_2"/>
    <property type="match status" value="1"/>
</dbReference>
<accession>S3V369</accession>
<dbReference type="InterPro" id="IPR009057">
    <property type="entry name" value="Homeodomain-like_sf"/>
</dbReference>
<dbReference type="PANTHER" id="PTHR47506:SF1">
    <property type="entry name" value="HTH-TYPE TRANSCRIPTIONAL REGULATOR YJDC"/>
    <property type="match status" value="1"/>
</dbReference>
<keyword evidence="1" id="KW-0805">Transcription regulation</keyword>
<gene>
    <name evidence="6" type="ORF">LEP1GSC058_0500</name>
</gene>
<protein>
    <submittedName>
        <fullName evidence="6">Transcriptional regulator, TetR family</fullName>
    </submittedName>
</protein>
<sequence>MSAQPDTKEEILKLSKSLVQTKGFHSFSYQDISDKLKLKKASIHYHYPSKADLGKELLKSYSENFESWAAQLEKRKLTPKEKVEEFFRMFSKIPGKGDRICPGGAFGLDLDSLPKSLKLSYENFQDQKIQWLSKVLKEGRSDGSIRSYGTPLEQAECIYSTLQGSLQYVRSVHQTNKLNGIFNVLRKFNFS</sequence>
<dbReference type="AlphaFoldDB" id="S3V369"/>
<dbReference type="STRING" id="1193011.LEP1GSC058_0500"/>
<keyword evidence="3" id="KW-0804">Transcription</keyword>
<dbReference type="Proteomes" id="UP000014540">
    <property type="component" value="Unassembled WGS sequence"/>
</dbReference>
<evidence type="ECO:0000256" key="1">
    <source>
        <dbReference type="ARBA" id="ARBA00023015"/>
    </source>
</evidence>
<dbReference type="GO" id="GO:0003677">
    <property type="term" value="F:DNA binding"/>
    <property type="evidence" value="ECO:0007669"/>
    <property type="project" value="UniProtKB-UniRule"/>
</dbReference>
<dbReference type="PANTHER" id="PTHR47506">
    <property type="entry name" value="TRANSCRIPTIONAL REGULATORY PROTEIN"/>
    <property type="match status" value="1"/>
</dbReference>
<dbReference type="SUPFAM" id="SSF46689">
    <property type="entry name" value="Homeodomain-like"/>
    <property type="match status" value="1"/>
</dbReference>
<evidence type="ECO:0000256" key="2">
    <source>
        <dbReference type="ARBA" id="ARBA00023125"/>
    </source>
</evidence>
<evidence type="ECO:0000256" key="3">
    <source>
        <dbReference type="ARBA" id="ARBA00023163"/>
    </source>
</evidence>
<proteinExistence type="predicted"/>
<evidence type="ECO:0000313" key="6">
    <source>
        <dbReference type="EMBL" id="EPG75873.1"/>
    </source>
</evidence>